<dbReference type="InterPro" id="IPR002524">
    <property type="entry name" value="Cation_efflux"/>
</dbReference>
<dbReference type="PANTHER" id="PTHR11562">
    <property type="entry name" value="CATION EFFLUX PROTEIN/ ZINC TRANSPORTER"/>
    <property type="match status" value="1"/>
</dbReference>
<dbReference type="InterPro" id="IPR058533">
    <property type="entry name" value="Cation_efflux_TM"/>
</dbReference>
<feature type="transmembrane region" description="Helical" evidence="7">
    <location>
        <begin position="12"/>
        <end position="37"/>
    </location>
</feature>
<comment type="subcellular location">
    <subcellularLocation>
        <location evidence="1">Membrane</location>
        <topology evidence="1">Multi-pass membrane protein</topology>
    </subcellularLocation>
</comment>
<organism evidence="9 10">
    <name type="scientific">Cylindrotheca closterium</name>
    <dbReference type="NCBI Taxonomy" id="2856"/>
    <lineage>
        <taxon>Eukaryota</taxon>
        <taxon>Sar</taxon>
        <taxon>Stramenopiles</taxon>
        <taxon>Ochrophyta</taxon>
        <taxon>Bacillariophyta</taxon>
        <taxon>Bacillariophyceae</taxon>
        <taxon>Bacillariophycidae</taxon>
        <taxon>Bacillariales</taxon>
        <taxon>Bacillariaceae</taxon>
        <taxon>Cylindrotheca</taxon>
    </lineage>
</organism>
<dbReference type="Pfam" id="PF01545">
    <property type="entry name" value="Cation_efflux"/>
    <property type="match status" value="1"/>
</dbReference>
<dbReference type="GO" id="GO:0005385">
    <property type="term" value="F:zinc ion transmembrane transporter activity"/>
    <property type="evidence" value="ECO:0007669"/>
    <property type="project" value="TreeGrafter"/>
</dbReference>
<keyword evidence="4 7" id="KW-1133">Transmembrane helix</keyword>
<feature type="transmembrane region" description="Helical" evidence="7">
    <location>
        <begin position="263"/>
        <end position="285"/>
    </location>
</feature>
<keyword evidence="3" id="KW-0864">Zinc transport</keyword>
<keyword evidence="10" id="KW-1185">Reference proteome</keyword>
<feature type="transmembrane region" description="Helical" evidence="7">
    <location>
        <begin position="83"/>
        <end position="102"/>
    </location>
</feature>
<feature type="transmembrane region" description="Helical" evidence="7">
    <location>
        <begin position="122"/>
        <end position="140"/>
    </location>
</feature>
<gene>
    <name evidence="9" type="ORF">CYCCA115_LOCUS5931</name>
</gene>
<feature type="region of interest" description="Disordered" evidence="6">
    <location>
        <begin position="148"/>
        <end position="256"/>
    </location>
</feature>
<feature type="compositionally biased region" description="Basic residues" evidence="6">
    <location>
        <begin position="243"/>
        <end position="256"/>
    </location>
</feature>
<evidence type="ECO:0000313" key="10">
    <source>
        <dbReference type="Proteomes" id="UP001295423"/>
    </source>
</evidence>
<proteinExistence type="predicted"/>
<comment type="caution">
    <text evidence="9">The sequence shown here is derived from an EMBL/GenBank/DDBJ whole genome shotgun (WGS) entry which is preliminary data.</text>
</comment>
<evidence type="ECO:0000256" key="5">
    <source>
        <dbReference type="ARBA" id="ARBA00023136"/>
    </source>
</evidence>
<evidence type="ECO:0000256" key="6">
    <source>
        <dbReference type="SAM" id="MobiDB-lite"/>
    </source>
</evidence>
<dbReference type="InterPro" id="IPR036837">
    <property type="entry name" value="Cation_efflux_CTD_sf"/>
</dbReference>
<dbReference type="GO" id="GO:0005886">
    <property type="term" value="C:plasma membrane"/>
    <property type="evidence" value="ECO:0007669"/>
    <property type="project" value="TreeGrafter"/>
</dbReference>
<reference evidence="9" key="1">
    <citation type="submission" date="2023-08" db="EMBL/GenBank/DDBJ databases">
        <authorList>
            <person name="Audoor S."/>
            <person name="Bilcke G."/>
        </authorList>
    </citation>
    <scope>NUCLEOTIDE SEQUENCE</scope>
</reference>
<evidence type="ECO:0000256" key="3">
    <source>
        <dbReference type="ARBA" id="ARBA00022906"/>
    </source>
</evidence>
<feature type="compositionally biased region" description="Basic and acidic residues" evidence="6">
    <location>
        <begin position="153"/>
        <end position="241"/>
    </location>
</feature>
<dbReference type="SUPFAM" id="SSF160240">
    <property type="entry name" value="Cation efflux protein cytoplasmic domain-like"/>
    <property type="match status" value="1"/>
</dbReference>
<evidence type="ECO:0000256" key="7">
    <source>
        <dbReference type="SAM" id="Phobius"/>
    </source>
</evidence>
<dbReference type="InterPro" id="IPR027469">
    <property type="entry name" value="Cation_efflux_TMD_sf"/>
</dbReference>
<keyword evidence="5 7" id="KW-0472">Membrane</keyword>
<dbReference type="Gene3D" id="1.20.1510.10">
    <property type="entry name" value="Cation efflux protein transmembrane domain"/>
    <property type="match status" value="1"/>
</dbReference>
<dbReference type="NCBIfam" id="TIGR01297">
    <property type="entry name" value="CDF"/>
    <property type="match status" value="1"/>
</dbReference>
<dbReference type="SUPFAM" id="SSF161111">
    <property type="entry name" value="Cation efflux protein transmembrane domain-like"/>
    <property type="match status" value="1"/>
</dbReference>
<dbReference type="AlphaFoldDB" id="A0AAD2CLG9"/>
<evidence type="ECO:0000256" key="1">
    <source>
        <dbReference type="ARBA" id="ARBA00004141"/>
    </source>
</evidence>
<protein>
    <recommendedName>
        <fullName evidence="8">Cation efflux protein transmembrane domain-containing protein</fullName>
    </recommendedName>
</protein>
<feature type="transmembrane region" description="Helical" evidence="7">
    <location>
        <begin position="297"/>
        <end position="322"/>
    </location>
</feature>
<name>A0AAD2CLG9_9STRA</name>
<feature type="domain" description="Cation efflux protein transmembrane" evidence="8">
    <location>
        <begin position="16"/>
        <end position="322"/>
    </location>
</feature>
<dbReference type="InterPro" id="IPR050681">
    <property type="entry name" value="CDF/SLC30A"/>
</dbReference>
<dbReference type="Proteomes" id="UP001295423">
    <property type="component" value="Unassembled WGS sequence"/>
</dbReference>
<evidence type="ECO:0000259" key="8">
    <source>
        <dbReference type="Pfam" id="PF01545"/>
    </source>
</evidence>
<sequence>MGSHHADERKQVLHRLLIATALCSFFLIVEVVGGLLAGSLAVLSDAAHLFADLASFAVAIAATFLASMPATKAHTYGLKRSESLGALFSMTSLAFVTVTLAYEAVRRLITPEEAPVDGKLMVVIASIGVVVNIALAFVLGENHVHLPGSSHGHAHEHGPCGHDDEEHGGHDHSSKHHEEESHDHHDHSHKHQEHDHSHGHEHQEECHEHHGHDHDDHHKDSHDHHETETSSLIPKKDEGGCHGHGHGHHESKKKPTRNVNLQAAYLHVLGDLALSVAVLIAGLIIWFKPEWQKLDPIITIVFSAMVFYSTLGVLRTSIAVLLEEIPSSISWQKVFEDISNIPCINNVHDLHIWSIHHGEAALTVHCSSDDANALTEVYKVCKAHDISHATIQIQPNEEGCATCTISCMSHFESSTSC</sequence>
<dbReference type="EMBL" id="CAKOGP040000668">
    <property type="protein sequence ID" value="CAJ1938014.1"/>
    <property type="molecule type" value="Genomic_DNA"/>
</dbReference>
<dbReference type="PANTHER" id="PTHR11562:SF17">
    <property type="entry name" value="RE54080P-RELATED"/>
    <property type="match status" value="1"/>
</dbReference>
<keyword evidence="3" id="KW-0813">Transport</keyword>
<evidence type="ECO:0000256" key="4">
    <source>
        <dbReference type="ARBA" id="ARBA00022989"/>
    </source>
</evidence>
<accession>A0AAD2CLG9</accession>
<evidence type="ECO:0000256" key="2">
    <source>
        <dbReference type="ARBA" id="ARBA00022692"/>
    </source>
</evidence>
<evidence type="ECO:0000313" key="9">
    <source>
        <dbReference type="EMBL" id="CAJ1938014.1"/>
    </source>
</evidence>
<keyword evidence="3" id="KW-0862">Zinc</keyword>
<feature type="transmembrane region" description="Helical" evidence="7">
    <location>
        <begin position="49"/>
        <end position="71"/>
    </location>
</feature>
<keyword evidence="3" id="KW-0406">Ion transport</keyword>
<keyword evidence="2 7" id="KW-0812">Transmembrane</keyword>